<evidence type="ECO:0000313" key="6">
    <source>
        <dbReference type="Proteomes" id="UP000064967"/>
    </source>
</evidence>
<dbReference type="PANTHER" id="PTHR11712:SF347">
    <property type="entry name" value="BETA KETOACYL-ACYL CARRIER PROTEIN SYNTHASE"/>
    <property type="match status" value="1"/>
</dbReference>
<proteinExistence type="inferred from homology"/>
<dbReference type="SUPFAM" id="SSF53901">
    <property type="entry name" value="Thiolase-like"/>
    <property type="match status" value="3"/>
</dbReference>
<dbReference type="Proteomes" id="UP000064967">
    <property type="component" value="Chromosome"/>
</dbReference>
<dbReference type="KEGG" id="llu:AKJ09_08434"/>
<feature type="domain" description="Ketosynthase family 3 (KS3)" evidence="4">
    <location>
        <begin position="1"/>
        <end position="406"/>
    </location>
</feature>
<protein>
    <submittedName>
        <fullName evidence="5">3-oxoacyl-[acyl-carrier-protein] synthase, KASII</fullName>
    </submittedName>
</protein>
<keyword evidence="6" id="KW-1185">Reference proteome</keyword>
<dbReference type="PATRIC" id="fig|1391654.3.peg.8545"/>
<dbReference type="Pfam" id="PF02801">
    <property type="entry name" value="Ketoacyl-synt_C"/>
    <property type="match status" value="1"/>
</dbReference>
<evidence type="ECO:0000256" key="3">
    <source>
        <dbReference type="RuleBase" id="RU003694"/>
    </source>
</evidence>
<organism evidence="5 6">
    <name type="scientific">Labilithrix luteola</name>
    <dbReference type="NCBI Taxonomy" id="1391654"/>
    <lineage>
        <taxon>Bacteria</taxon>
        <taxon>Pseudomonadati</taxon>
        <taxon>Myxococcota</taxon>
        <taxon>Polyangia</taxon>
        <taxon>Polyangiales</taxon>
        <taxon>Labilitrichaceae</taxon>
        <taxon>Labilithrix</taxon>
    </lineage>
</organism>
<dbReference type="STRING" id="1391654.AKJ09_08434"/>
<dbReference type="SMART" id="SM00825">
    <property type="entry name" value="PKS_KS"/>
    <property type="match status" value="1"/>
</dbReference>
<evidence type="ECO:0000259" key="4">
    <source>
        <dbReference type="PROSITE" id="PS52004"/>
    </source>
</evidence>
<name>A0A0K1Q7I6_9BACT</name>
<dbReference type="InterPro" id="IPR014031">
    <property type="entry name" value="Ketoacyl_synth_C"/>
</dbReference>
<dbReference type="InterPro" id="IPR014030">
    <property type="entry name" value="Ketoacyl_synth_N"/>
</dbReference>
<dbReference type="GO" id="GO:0006633">
    <property type="term" value="P:fatty acid biosynthetic process"/>
    <property type="evidence" value="ECO:0007669"/>
    <property type="project" value="TreeGrafter"/>
</dbReference>
<dbReference type="PROSITE" id="PS52004">
    <property type="entry name" value="KS3_2"/>
    <property type="match status" value="1"/>
</dbReference>
<dbReference type="InterPro" id="IPR000794">
    <property type="entry name" value="Beta-ketoacyl_synthase"/>
</dbReference>
<dbReference type="AlphaFoldDB" id="A0A0K1Q7I6"/>
<dbReference type="PANTHER" id="PTHR11712">
    <property type="entry name" value="POLYKETIDE SYNTHASE-RELATED"/>
    <property type="match status" value="1"/>
</dbReference>
<dbReference type="InterPro" id="IPR020841">
    <property type="entry name" value="PKS_Beta-ketoAc_synthase_dom"/>
</dbReference>
<dbReference type="Gene3D" id="3.40.47.10">
    <property type="match status" value="2"/>
</dbReference>
<accession>A0A0K1Q7I6</accession>
<dbReference type="EMBL" id="CP012333">
    <property type="protein sequence ID" value="AKV01771.1"/>
    <property type="molecule type" value="Genomic_DNA"/>
</dbReference>
<dbReference type="GO" id="GO:0004315">
    <property type="term" value="F:3-oxoacyl-[acyl-carrier-protein] synthase activity"/>
    <property type="evidence" value="ECO:0007669"/>
    <property type="project" value="TreeGrafter"/>
</dbReference>
<reference evidence="5 6" key="1">
    <citation type="submission" date="2015-08" db="EMBL/GenBank/DDBJ databases">
        <authorList>
            <person name="Babu N.S."/>
            <person name="Beckwith C.J."/>
            <person name="Beseler K.G."/>
            <person name="Brison A."/>
            <person name="Carone J.V."/>
            <person name="Caskin T.P."/>
            <person name="Diamond M."/>
            <person name="Durham M.E."/>
            <person name="Foxe J.M."/>
            <person name="Go M."/>
            <person name="Henderson B.A."/>
            <person name="Jones I.B."/>
            <person name="McGettigan J.A."/>
            <person name="Micheletti S.J."/>
            <person name="Nasrallah M.E."/>
            <person name="Ortiz D."/>
            <person name="Piller C.R."/>
            <person name="Privatt S.R."/>
            <person name="Schneider S.L."/>
            <person name="Sharp S."/>
            <person name="Smith T.C."/>
            <person name="Stanton J.D."/>
            <person name="Ullery H.E."/>
            <person name="Wilson R.J."/>
            <person name="Serrano M.G."/>
            <person name="Buck G."/>
            <person name="Lee V."/>
            <person name="Wang Y."/>
            <person name="Carvalho R."/>
            <person name="Voegtly L."/>
            <person name="Shi R."/>
            <person name="Duckworth R."/>
            <person name="Johnson A."/>
            <person name="Loviza R."/>
            <person name="Walstead R."/>
            <person name="Shah Z."/>
            <person name="Kiflezghi M."/>
            <person name="Wade K."/>
            <person name="Ball S.L."/>
            <person name="Bradley K.W."/>
            <person name="Asai D.J."/>
            <person name="Bowman C.A."/>
            <person name="Russell D.A."/>
            <person name="Pope W.H."/>
            <person name="Jacobs-Sera D."/>
            <person name="Hendrix R.W."/>
            <person name="Hatfull G.F."/>
        </authorList>
    </citation>
    <scope>NUCLEOTIDE SEQUENCE [LARGE SCALE GENOMIC DNA]</scope>
    <source>
        <strain evidence="5 6">DSM 27648</strain>
    </source>
</reference>
<dbReference type="Pfam" id="PF00109">
    <property type="entry name" value="ketoacyl-synt"/>
    <property type="match status" value="2"/>
</dbReference>
<dbReference type="OrthoDB" id="5479871at2"/>
<dbReference type="RefSeq" id="WP_146652802.1">
    <property type="nucleotide sequence ID" value="NZ_CP012333.1"/>
</dbReference>
<dbReference type="CDD" id="cd00834">
    <property type="entry name" value="KAS_I_II"/>
    <property type="match status" value="1"/>
</dbReference>
<keyword evidence="2 3" id="KW-0808">Transferase</keyword>
<dbReference type="InterPro" id="IPR016039">
    <property type="entry name" value="Thiolase-like"/>
</dbReference>
<gene>
    <name evidence="5" type="ORF">AKJ09_08434</name>
</gene>
<sequence>MIVVTGLGAVTALGSTLAETWERLVRGECGLRELSLFEAPGYRSKLVGEATRVAGADAHPGGNDYSRTSELGLLAAREALAHAGLSRGPDGSWGGRRVGLVMGGSTAGMLETESLLAVLVRPEGTVDPAAREEALGRMLSHPLSAPTDRLARELGPFARVRTLSSACSSGANAIAIGASWLELDLVDVVLCGAADALCRVTLSGFNALAAIDPAGAKPFDRRRKGLTLGEAAGFVVIERAEAASARKKDAVCTLLGWATRSEAHHITNPEPTGAAPIRAMEASLARAGLAPSEIDYINAHGTGTPLNDPMESRALARVFGSHLAEIPVSSNKGQIGHTLAAAGAVEAAITALAIAEGTIPPTGGLEEPDPECPLRHVLSAEKREVRAAMSSSFAFGGMDTVLVLGRVPKGPPTPAPRPTSKRVVVTGVASLTPGHLLSGEAVATLPSLPAGGPAIEPGLLAGLDADRARRLDRASRLAALVAEQALGGPGLTDADVGVVLGSAFGAVDASSAFMRRLVEKGARLVSPADFPSLVPSSPAGHVSIYLGLKGPSMVVADLATSGECALTHAFELITAGEASRLAVVAVEERSAIVEEVLSVLFDDDDASSDAQSAAKRREGAAALALASAEVAGQRGLPIFAEIASIRSWSTGADPLARTGASGPLAGPIPAPVGEGVVVLGCTHTHSEEVLARSGWASCPRVVCSDHAGTHEAVGGVALTVAAAMIARGEASEALCVGTARGSGYAVVLRRWVP</sequence>
<comment type="similarity">
    <text evidence="1 3">Belongs to the thiolase-like superfamily. Beta-ketoacyl-ACP synthases family.</text>
</comment>
<evidence type="ECO:0000256" key="2">
    <source>
        <dbReference type="ARBA" id="ARBA00022679"/>
    </source>
</evidence>
<evidence type="ECO:0000313" key="5">
    <source>
        <dbReference type="EMBL" id="AKV01771.1"/>
    </source>
</evidence>
<evidence type="ECO:0000256" key="1">
    <source>
        <dbReference type="ARBA" id="ARBA00008467"/>
    </source>
</evidence>